<evidence type="ECO:0000256" key="1">
    <source>
        <dbReference type="ARBA" id="ARBA00006040"/>
    </source>
</evidence>
<dbReference type="GO" id="GO:0004180">
    <property type="term" value="F:carboxypeptidase activity"/>
    <property type="evidence" value="ECO:0007669"/>
    <property type="project" value="TreeGrafter"/>
</dbReference>
<name>A0A4R5DJ93_9ACTN</name>
<keyword evidence="6 7" id="KW-0482">Metalloprotease</keyword>
<dbReference type="Proteomes" id="UP000294739">
    <property type="component" value="Unassembled WGS sequence"/>
</dbReference>
<proteinExistence type="inferred from homology"/>
<comment type="similarity">
    <text evidence="1 7">Belongs to the peptidase M3 family.</text>
</comment>
<evidence type="ECO:0000313" key="9">
    <source>
        <dbReference type="EMBL" id="TDE10623.1"/>
    </source>
</evidence>
<dbReference type="RefSeq" id="WP_131894368.1">
    <property type="nucleotide sequence ID" value="NZ_SMKZ01000013.1"/>
</dbReference>
<dbReference type="InterPro" id="IPR045090">
    <property type="entry name" value="Pept_M3A_M3B"/>
</dbReference>
<dbReference type="GO" id="GO:0006508">
    <property type="term" value="P:proteolysis"/>
    <property type="evidence" value="ECO:0007669"/>
    <property type="project" value="UniProtKB-KW"/>
</dbReference>
<dbReference type="FunFam" id="3.40.390.10:FF:000009">
    <property type="entry name" value="Oligopeptidase A"/>
    <property type="match status" value="1"/>
</dbReference>
<accession>A0A4R5DJ93</accession>
<dbReference type="Gene3D" id="1.10.1370.40">
    <property type="match status" value="3"/>
</dbReference>
<sequence length="679" mass="75506">MSASLPENPFFAASDLPYQLPPFERIRTEHYRPAFDRGMADHLAEVEAIATNAEPPTFENTIVALERSGQILQRVSAVFFNQTSSHTDSAIQTIQSEVSPRLAAHSDAIHLDARLYARVAALLDDADRLDPESRRLLERYHLDFVRAGAGLSEEQQTRLREINAELSALSTKFENDLLDDTNASAVVVDDVAELDGLSDGAIAAAAETAKERGLEGKYVITLVLPTGQPPLASLTNRSLRERLFRASIQRGAHGDEHDTSATASRIASLRAERAALFGHPDHATYVLEDRTAKTPAAVHDMLGKLTPTAVANAHAEAAKLQAAIGDEFELRAWDWSFYSEKVRRATYDIDAAELRPYFELERVLRDGVFYAASKLYGLSFTERPDLVAYHPDARVFEVADEDGSEIGLYIGDFFTRDSKRGGAWMNSLVDQSTLMGTKPVVLNNLNVVKPPAGEPALLTFDEVTTLFHEFGHALHALFSQVTYPKFSGTSVLRDFVEFPSQVNEMWSVWPEVLANYARHHVTGEPLSQEVVQRLRDSQIWGEGFGTTEYLAATLLDLAWHELPPGTVIDDVAGFEARALERAGVALETVPPRYRTTYFAHIFGGGYSAGYYSYIWSEVLDADTVEWFTENGGLKRENGDHFRRELLSRGGSVDPMEAFRTFRGRDPQIEPLLERRGLTQ</sequence>
<dbReference type="Pfam" id="PF01432">
    <property type="entry name" value="Peptidase_M3"/>
    <property type="match status" value="1"/>
</dbReference>
<feature type="domain" description="Peptidase M3A/M3B catalytic" evidence="8">
    <location>
        <begin position="232"/>
        <end position="676"/>
    </location>
</feature>
<dbReference type="InterPro" id="IPR034005">
    <property type="entry name" value="M3A_DCP"/>
</dbReference>
<dbReference type="PANTHER" id="PTHR43660:SF1">
    <property type="entry name" value="DIPEPTIDYL CARBOXYPEPTIDASE"/>
    <property type="match status" value="1"/>
</dbReference>
<dbReference type="CDD" id="cd06456">
    <property type="entry name" value="M3A_DCP"/>
    <property type="match status" value="1"/>
</dbReference>
<reference evidence="9 10" key="1">
    <citation type="submission" date="2019-03" db="EMBL/GenBank/DDBJ databases">
        <title>Draft genome sequences of novel Actinobacteria.</title>
        <authorList>
            <person name="Sahin N."/>
            <person name="Ay H."/>
            <person name="Saygin H."/>
        </authorList>
    </citation>
    <scope>NUCLEOTIDE SEQUENCE [LARGE SCALE GENOMIC DNA]</scope>
    <source>
        <strain evidence="9 10">5K138</strain>
    </source>
</reference>
<gene>
    <name evidence="9" type="ORF">E1269_11120</name>
</gene>
<comment type="caution">
    <text evidence="9">The sequence shown here is derived from an EMBL/GenBank/DDBJ whole genome shotgun (WGS) entry which is preliminary data.</text>
</comment>
<dbReference type="GO" id="GO:0046872">
    <property type="term" value="F:metal ion binding"/>
    <property type="evidence" value="ECO:0007669"/>
    <property type="project" value="UniProtKB-UniRule"/>
</dbReference>
<evidence type="ECO:0000256" key="2">
    <source>
        <dbReference type="ARBA" id="ARBA00022670"/>
    </source>
</evidence>
<dbReference type="GO" id="GO:0004222">
    <property type="term" value="F:metalloendopeptidase activity"/>
    <property type="evidence" value="ECO:0007669"/>
    <property type="project" value="InterPro"/>
</dbReference>
<evidence type="ECO:0000256" key="6">
    <source>
        <dbReference type="ARBA" id="ARBA00023049"/>
    </source>
</evidence>
<evidence type="ECO:0000259" key="8">
    <source>
        <dbReference type="Pfam" id="PF01432"/>
    </source>
</evidence>
<dbReference type="AlphaFoldDB" id="A0A4R5DJ93"/>
<dbReference type="EMBL" id="SMKZ01000013">
    <property type="protein sequence ID" value="TDE10623.1"/>
    <property type="molecule type" value="Genomic_DNA"/>
</dbReference>
<evidence type="ECO:0000256" key="7">
    <source>
        <dbReference type="RuleBase" id="RU003435"/>
    </source>
</evidence>
<dbReference type="GO" id="GO:0005829">
    <property type="term" value="C:cytosol"/>
    <property type="evidence" value="ECO:0007669"/>
    <property type="project" value="TreeGrafter"/>
</dbReference>
<organism evidence="9 10">
    <name type="scientific">Jiangella asiatica</name>
    <dbReference type="NCBI Taxonomy" id="2530372"/>
    <lineage>
        <taxon>Bacteria</taxon>
        <taxon>Bacillati</taxon>
        <taxon>Actinomycetota</taxon>
        <taxon>Actinomycetes</taxon>
        <taxon>Jiangellales</taxon>
        <taxon>Jiangellaceae</taxon>
        <taxon>Jiangella</taxon>
    </lineage>
</organism>
<keyword evidence="3 7" id="KW-0479">Metal-binding</keyword>
<evidence type="ECO:0000313" key="10">
    <source>
        <dbReference type="Proteomes" id="UP000294739"/>
    </source>
</evidence>
<keyword evidence="4 7" id="KW-0378">Hydrolase</keyword>
<comment type="cofactor">
    <cofactor evidence="7">
        <name>Zn(2+)</name>
        <dbReference type="ChEBI" id="CHEBI:29105"/>
    </cofactor>
    <text evidence="7">Binds 1 zinc ion.</text>
</comment>
<keyword evidence="5 7" id="KW-0862">Zinc</keyword>
<keyword evidence="2 7" id="KW-0645">Protease</keyword>
<dbReference type="SUPFAM" id="SSF55486">
    <property type="entry name" value="Metalloproteases ('zincins'), catalytic domain"/>
    <property type="match status" value="1"/>
</dbReference>
<evidence type="ECO:0000256" key="4">
    <source>
        <dbReference type="ARBA" id="ARBA00022801"/>
    </source>
</evidence>
<protein>
    <submittedName>
        <fullName evidence="9">M3 family peptidase</fullName>
    </submittedName>
</protein>
<dbReference type="OrthoDB" id="9773538at2"/>
<dbReference type="PANTHER" id="PTHR43660">
    <property type="entry name" value="DIPEPTIDYL CARBOXYPEPTIDASE"/>
    <property type="match status" value="1"/>
</dbReference>
<evidence type="ECO:0000256" key="3">
    <source>
        <dbReference type="ARBA" id="ARBA00022723"/>
    </source>
</evidence>
<dbReference type="InParanoid" id="A0A4R5DJ93"/>
<evidence type="ECO:0000256" key="5">
    <source>
        <dbReference type="ARBA" id="ARBA00022833"/>
    </source>
</evidence>
<keyword evidence="10" id="KW-1185">Reference proteome</keyword>
<dbReference type="InterPro" id="IPR001567">
    <property type="entry name" value="Pept_M3A_M3B_dom"/>
</dbReference>